<keyword evidence="3" id="KW-1185">Reference proteome</keyword>
<gene>
    <name evidence="2" type="ORF">PV662_36175</name>
</gene>
<organism evidence="2 3">
    <name type="scientific">Streptomyces europaeiscabiei</name>
    <dbReference type="NCBI Taxonomy" id="146819"/>
    <lineage>
        <taxon>Bacteria</taxon>
        <taxon>Bacillati</taxon>
        <taxon>Actinomycetota</taxon>
        <taxon>Actinomycetes</taxon>
        <taxon>Kitasatosporales</taxon>
        <taxon>Streptomycetaceae</taxon>
        <taxon>Streptomyces</taxon>
    </lineage>
</organism>
<evidence type="ECO:0000256" key="1">
    <source>
        <dbReference type="SAM" id="MobiDB-lite"/>
    </source>
</evidence>
<evidence type="ECO:0000313" key="3">
    <source>
        <dbReference type="Proteomes" id="UP001271274"/>
    </source>
</evidence>
<protein>
    <submittedName>
        <fullName evidence="2">Uncharacterized protein</fullName>
    </submittedName>
</protein>
<dbReference type="RefSeq" id="WP_159058226.1">
    <property type="nucleotide sequence ID" value="NZ_JARAUR010000065.1"/>
</dbReference>
<name>A0ABU4NQR2_9ACTN</name>
<reference evidence="2 3" key="1">
    <citation type="journal article" date="2023" name="Microb. Genom.">
        <title>Mesoterricola silvestris gen. nov., sp. nov., Mesoterricola sediminis sp. nov., Geothrix oryzae sp. nov., Geothrix edaphica sp. nov., Geothrix rubra sp. nov., and Geothrix limicola sp. nov., six novel members of Acidobacteriota isolated from soils.</title>
        <authorList>
            <person name="Weisberg A.J."/>
            <person name="Pearce E."/>
            <person name="Kramer C.G."/>
            <person name="Chang J.H."/>
            <person name="Clarke C.R."/>
        </authorList>
    </citation>
    <scope>NUCLEOTIDE SEQUENCE [LARGE SCALE GENOMIC DNA]</scope>
    <source>
        <strain evidence="2 3">ID09-01A</strain>
    </source>
</reference>
<proteinExistence type="predicted"/>
<dbReference type="EMBL" id="JARAYU010000017">
    <property type="protein sequence ID" value="MDX3705084.1"/>
    <property type="molecule type" value="Genomic_DNA"/>
</dbReference>
<dbReference type="Proteomes" id="UP001271274">
    <property type="component" value="Unassembled WGS sequence"/>
</dbReference>
<accession>A0ABU4NQR2</accession>
<feature type="region of interest" description="Disordered" evidence="1">
    <location>
        <begin position="1"/>
        <end position="25"/>
    </location>
</feature>
<sequence>MVEVAGHPIGPPTRPGGQQSVPATRNLGLRRIRTGGDRDSHLLLPAVP</sequence>
<evidence type="ECO:0000313" key="2">
    <source>
        <dbReference type="EMBL" id="MDX3705084.1"/>
    </source>
</evidence>
<comment type="caution">
    <text evidence="2">The sequence shown here is derived from an EMBL/GenBank/DDBJ whole genome shotgun (WGS) entry which is preliminary data.</text>
</comment>